<sequence length="571" mass="64921">MVKKSRKIEVSKSSYSRETRANDVGYCIKFDKEFGNEYSESVLSWIKETELDTKDIRQELSLFVKHIVSSSFASETKLTKIRDFRLYVRHLRSYDIVRSIAAKESIESYQEVLHRKYNLEEISKATFEKKRKILKQVMYDCFGIGKLDFDKYFPSLGKRTGVLFGATINGKDNSKGYSKEGYKALLKFLINAADFYHTLSVQGAPIEILNDTQFKHDIGGTTYTIKHRVAGVINTKGYISNLASMFYSSVFVAITGINQSPAFRLKRSSISESEIIDGMIKISITDKRKKKKDAEKILLVKKHFKTLLEKIIDHSKRVDPEGGFLFPFVNPDGSVSSIQTHAYRGLLRNTLSPLNLSLGAESLKLDTRKLRHSYGLFFNDIQQRAEVLNNSVVVSEKYYNQGSVEENNKALKKGMAAYQDLFQVKVIDEAASKAVLYDNENSTKTPSGGVCTNAVSSKEADRNTRKIKKSGLRKEGEVVYCTSFLSCITCPNHLFVKSESHVYQLLSLRQVLINSRYECEAGGLFGSRKVIEDTINNIKYLAEHKLDKKLVKIAKDMMREQGISPLWMYEL</sequence>
<dbReference type="Proteomes" id="UP001155586">
    <property type="component" value="Unassembled WGS sequence"/>
</dbReference>
<keyword evidence="2" id="KW-1185">Reference proteome</keyword>
<comment type="caution">
    <text evidence="1">The sequence shown here is derived from an EMBL/GenBank/DDBJ whole genome shotgun (WGS) entry which is preliminary data.</text>
</comment>
<evidence type="ECO:0000313" key="1">
    <source>
        <dbReference type="EMBL" id="MCW8335921.1"/>
    </source>
</evidence>
<proteinExistence type="predicted"/>
<protein>
    <submittedName>
        <fullName evidence="1">Uncharacterized protein</fullName>
    </submittedName>
</protein>
<accession>A0A9X3HTT9</accession>
<dbReference type="RefSeq" id="WP_265689002.1">
    <property type="nucleotide sequence ID" value="NZ_JAKRRX010000155.1"/>
</dbReference>
<dbReference type="AlphaFoldDB" id="A0A9X3HTT9"/>
<name>A0A9X3HTT9_9VIBR</name>
<organism evidence="1 2">
    <name type="scientific">Vibrio paucivorans</name>
    <dbReference type="NCBI Taxonomy" id="2829489"/>
    <lineage>
        <taxon>Bacteria</taxon>
        <taxon>Pseudomonadati</taxon>
        <taxon>Pseudomonadota</taxon>
        <taxon>Gammaproteobacteria</taxon>
        <taxon>Vibrionales</taxon>
        <taxon>Vibrionaceae</taxon>
        <taxon>Vibrio</taxon>
    </lineage>
</organism>
<dbReference type="EMBL" id="JAKRRX010000155">
    <property type="protein sequence ID" value="MCW8335921.1"/>
    <property type="molecule type" value="Genomic_DNA"/>
</dbReference>
<evidence type="ECO:0000313" key="2">
    <source>
        <dbReference type="Proteomes" id="UP001155586"/>
    </source>
</evidence>
<reference evidence="1" key="1">
    <citation type="submission" date="2022-02" db="EMBL/GenBank/DDBJ databases">
        <title>Vibrio sp. nov., a new bacterium isolated from Bohai sea, China.</title>
        <authorList>
            <person name="Yuan Y."/>
        </authorList>
    </citation>
    <scope>NUCLEOTIDE SEQUENCE</scope>
    <source>
        <strain evidence="1">DBSS07</strain>
    </source>
</reference>
<gene>
    <name evidence="1" type="ORF">MD483_19090</name>
</gene>